<evidence type="ECO:0000256" key="3">
    <source>
        <dbReference type="ARBA" id="ARBA00005201"/>
    </source>
</evidence>
<dbReference type="SUPFAM" id="SSF82114">
    <property type="entry name" value="Riboflavin kinase-like"/>
    <property type="match status" value="1"/>
</dbReference>
<organism evidence="17 18">
    <name type="scientific">Aliidongia dinghuensis</name>
    <dbReference type="NCBI Taxonomy" id="1867774"/>
    <lineage>
        <taxon>Bacteria</taxon>
        <taxon>Pseudomonadati</taxon>
        <taxon>Pseudomonadota</taxon>
        <taxon>Alphaproteobacteria</taxon>
        <taxon>Rhodospirillales</taxon>
        <taxon>Dongiaceae</taxon>
        <taxon>Aliidongia</taxon>
    </lineage>
</organism>
<dbReference type="GO" id="GO:0005524">
    <property type="term" value="F:ATP binding"/>
    <property type="evidence" value="ECO:0007669"/>
    <property type="project" value="UniProtKB-UniRule"/>
</dbReference>
<dbReference type="GO" id="GO:0006747">
    <property type="term" value="P:FAD biosynthetic process"/>
    <property type="evidence" value="ECO:0007669"/>
    <property type="project" value="UniProtKB-UniRule"/>
</dbReference>
<dbReference type="Pfam" id="PF06574">
    <property type="entry name" value="FAD_syn"/>
    <property type="match status" value="1"/>
</dbReference>
<keyword evidence="11 15" id="KW-0067">ATP-binding</keyword>
<dbReference type="InterPro" id="IPR023465">
    <property type="entry name" value="Riboflavin_kinase_dom_sf"/>
</dbReference>
<evidence type="ECO:0000256" key="11">
    <source>
        <dbReference type="ARBA" id="ARBA00022840"/>
    </source>
</evidence>
<protein>
    <recommendedName>
        <fullName evidence="15">Riboflavin biosynthesis protein</fullName>
    </recommendedName>
    <domain>
        <recommendedName>
            <fullName evidence="15">Riboflavin kinase</fullName>
            <ecNumber evidence="15">2.7.1.26</ecNumber>
        </recommendedName>
        <alternativeName>
            <fullName evidence="15">Flavokinase</fullName>
        </alternativeName>
    </domain>
    <domain>
        <recommendedName>
            <fullName evidence="15">FMN adenylyltransferase</fullName>
            <ecNumber evidence="15">2.7.7.2</ecNumber>
        </recommendedName>
        <alternativeName>
            <fullName evidence="15">FAD pyrophosphorylase</fullName>
        </alternativeName>
        <alternativeName>
            <fullName evidence="15">FAD synthase</fullName>
        </alternativeName>
    </domain>
</protein>
<comment type="catalytic activity">
    <reaction evidence="13 15">
        <text>riboflavin + ATP = FMN + ADP + H(+)</text>
        <dbReference type="Rhea" id="RHEA:14357"/>
        <dbReference type="ChEBI" id="CHEBI:15378"/>
        <dbReference type="ChEBI" id="CHEBI:30616"/>
        <dbReference type="ChEBI" id="CHEBI:57986"/>
        <dbReference type="ChEBI" id="CHEBI:58210"/>
        <dbReference type="ChEBI" id="CHEBI:456216"/>
        <dbReference type="EC" id="2.7.1.26"/>
    </reaction>
</comment>
<proteinExistence type="inferred from homology"/>
<comment type="catalytic activity">
    <reaction evidence="14 15">
        <text>FMN + ATP + H(+) = FAD + diphosphate</text>
        <dbReference type="Rhea" id="RHEA:17237"/>
        <dbReference type="ChEBI" id="CHEBI:15378"/>
        <dbReference type="ChEBI" id="CHEBI:30616"/>
        <dbReference type="ChEBI" id="CHEBI:33019"/>
        <dbReference type="ChEBI" id="CHEBI:57692"/>
        <dbReference type="ChEBI" id="CHEBI:58210"/>
        <dbReference type="EC" id="2.7.7.2"/>
    </reaction>
</comment>
<dbReference type="InterPro" id="IPR015865">
    <property type="entry name" value="Riboflavin_kinase_bac/euk"/>
</dbReference>
<keyword evidence="9 15" id="KW-0418">Kinase</keyword>
<dbReference type="EMBL" id="BMJQ01000008">
    <property type="protein sequence ID" value="GGF24281.1"/>
    <property type="molecule type" value="Genomic_DNA"/>
</dbReference>
<evidence type="ECO:0000256" key="6">
    <source>
        <dbReference type="ARBA" id="ARBA00022679"/>
    </source>
</evidence>
<evidence type="ECO:0000256" key="13">
    <source>
        <dbReference type="ARBA" id="ARBA00047880"/>
    </source>
</evidence>
<keyword evidence="10 15" id="KW-0274">FAD</keyword>
<reference evidence="17" key="1">
    <citation type="journal article" date="2014" name="Int. J. Syst. Evol. Microbiol.">
        <title>Complete genome sequence of Corynebacterium casei LMG S-19264T (=DSM 44701T), isolated from a smear-ripened cheese.</title>
        <authorList>
            <consortium name="US DOE Joint Genome Institute (JGI-PGF)"/>
            <person name="Walter F."/>
            <person name="Albersmeier A."/>
            <person name="Kalinowski J."/>
            <person name="Ruckert C."/>
        </authorList>
    </citation>
    <scope>NUCLEOTIDE SEQUENCE</scope>
    <source>
        <strain evidence="17">CGMCC 1.15725</strain>
    </source>
</reference>
<evidence type="ECO:0000256" key="2">
    <source>
        <dbReference type="ARBA" id="ARBA00004726"/>
    </source>
</evidence>
<dbReference type="CDD" id="cd02064">
    <property type="entry name" value="FAD_synthetase_N"/>
    <property type="match status" value="1"/>
</dbReference>
<dbReference type="InterPro" id="IPR002606">
    <property type="entry name" value="Riboflavin_kinase_bac"/>
</dbReference>
<comment type="similarity">
    <text evidence="15">Belongs to the ribF family.</text>
</comment>
<evidence type="ECO:0000256" key="7">
    <source>
        <dbReference type="ARBA" id="ARBA00022695"/>
    </source>
</evidence>
<dbReference type="UniPathway" id="UPA00276">
    <property type="reaction ID" value="UER00406"/>
</dbReference>
<sequence length="311" mass="34365">MLALGNFDGVHRGHGTVIAAAGAIARELGAPHGVLSFEPHPRQVFRPDDPPFRLTPLRVKARELEALGADLLFSLHFDMEFAQRSAENFVTEILVGALRVRHVVVGYDFVFGRGRAGTVAFLQEMGARHGFGVKVIEPVADAGTADAETEVISSTRVREHLMAGRPADAARLLGRFWEIDGRVEHGDQRGRTIGFPTANLMLGEYLRPAAGVYAVRAGIEHEHQTDWYGAVANIGTRPTVGGTDLRLEVHLFDFSGDLYGAHLRVALIDYLRPERKFASFDELKQQITADAAQARTIYARFIHAHQWMPDR</sequence>
<dbReference type="NCBIfam" id="NF004159">
    <property type="entry name" value="PRK05627.1-2"/>
    <property type="match status" value="1"/>
</dbReference>
<keyword evidence="6 15" id="KW-0808">Transferase</keyword>
<keyword evidence="12" id="KW-0511">Multifunctional enzyme</keyword>
<keyword evidence="18" id="KW-1185">Reference proteome</keyword>
<dbReference type="GO" id="GO:0008531">
    <property type="term" value="F:riboflavin kinase activity"/>
    <property type="evidence" value="ECO:0007669"/>
    <property type="project" value="UniProtKB-UniRule"/>
</dbReference>
<dbReference type="InterPro" id="IPR023468">
    <property type="entry name" value="Riboflavin_kinase"/>
</dbReference>
<dbReference type="Gene3D" id="2.40.30.30">
    <property type="entry name" value="Riboflavin kinase-like"/>
    <property type="match status" value="1"/>
</dbReference>
<dbReference type="SMART" id="SM00904">
    <property type="entry name" value="Flavokinase"/>
    <property type="match status" value="1"/>
</dbReference>
<evidence type="ECO:0000313" key="18">
    <source>
        <dbReference type="Proteomes" id="UP000646365"/>
    </source>
</evidence>
<dbReference type="AlphaFoldDB" id="A0A8J2YW34"/>
<accession>A0A8J2YW34</accession>
<gene>
    <name evidence="17" type="ORF">GCM10011611_32910</name>
</gene>
<evidence type="ECO:0000256" key="1">
    <source>
        <dbReference type="ARBA" id="ARBA00002121"/>
    </source>
</evidence>
<dbReference type="PANTHER" id="PTHR22749:SF6">
    <property type="entry name" value="RIBOFLAVIN KINASE"/>
    <property type="match status" value="1"/>
</dbReference>
<evidence type="ECO:0000256" key="5">
    <source>
        <dbReference type="ARBA" id="ARBA00022643"/>
    </source>
</evidence>
<evidence type="ECO:0000256" key="4">
    <source>
        <dbReference type="ARBA" id="ARBA00022630"/>
    </source>
</evidence>
<evidence type="ECO:0000313" key="17">
    <source>
        <dbReference type="EMBL" id="GGF24281.1"/>
    </source>
</evidence>
<evidence type="ECO:0000256" key="12">
    <source>
        <dbReference type="ARBA" id="ARBA00023268"/>
    </source>
</evidence>
<evidence type="ECO:0000256" key="8">
    <source>
        <dbReference type="ARBA" id="ARBA00022741"/>
    </source>
</evidence>
<dbReference type="InterPro" id="IPR014729">
    <property type="entry name" value="Rossmann-like_a/b/a_fold"/>
</dbReference>
<evidence type="ECO:0000256" key="14">
    <source>
        <dbReference type="ARBA" id="ARBA00049494"/>
    </source>
</evidence>
<evidence type="ECO:0000256" key="10">
    <source>
        <dbReference type="ARBA" id="ARBA00022827"/>
    </source>
</evidence>
<comment type="function">
    <text evidence="1">Catalyzes the phosphorylation of riboflavin to FMN followed by the adenylation of FMN to FAD.</text>
</comment>
<dbReference type="InterPro" id="IPR015864">
    <property type="entry name" value="FAD_synthase"/>
</dbReference>
<dbReference type="GO" id="GO:0009231">
    <property type="term" value="P:riboflavin biosynthetic process"/>
    <property type="evidence" value="ECO:0007669"/>
    <property type="project" value="InterPro"/>
</dbReference>
<dbReference type="EC" id="2.7.1.26" evidence="15"/>
<dbReference type="NCBIfam" id="NF004160">
    <property type="entry name" value="PRK05627.1-3"/>
    <property type="match status" value="1"/>
</dbReference>
<dbReference type="GO" id="GO:0009398">
    <property type="term" value="P:FMN biosynthetic process"/>
    <property type="evidence" value="ECO:0007669"/>
    <property type="project" value="UniProtKB-UniRule"/>
</dbReference>
<reference evidence="17" key="2">
    <citation type="submission" date="2020-09" db="EMBL/GenBank/DDBJ databases">
        <authorList>
            <person name="Sun Q."/>
            <person name="Zhou Y."/>
        </authorList>
    </citation>
    <scope>NUCLEOTIDE SEQUENCE</scope>
    <source>
        <strain evidence="17">CGMCC 1.15725</strain>
    </source>
</reference>
<keyword evidence="7 15" id="KW-0548">Nucleotidyltransferase</keyword>
<dbReference type="GO" id="GO:0003919">
    <property type="term" value="F:FMN adenylyltransferase activity"/>
    <property type="evidence" value="ECO:0007669"/>
    <property type="project" value="UniProtKB-UniRule"/>
</dbReference>
<dbReference type="SUPFAM" id="SSF52374">
    <property type="entry name" value="Nucleotidylyl transferase"/>
    <property type="match status" value="1"/>
</dbReference>
<comment type="pathway">
    <text evidence="2 15">Cofactor biosynthesis; FAD biosynthesis; FAD from FMN: step 1/1.</text>
</comment>
<dbReference type="Gene3D" id="3.40.50.620">
    <property type="entry name" value="HUPs"/>
    <property type="match status" value="1"/>
</dbReference>
<name>A0A8J2YW34_9PROT</name>
<evidence type="ECO:0000256" key="15">
    <source>
        <dbReference type="PIRNR" id="PIRNR004491"/>
    </source>
</evidence>
<dbReference type="NCBIfam" id="TIGR00083">
    <property type="entry name" value="ribF"/>
    <property type="match status" value="1"/>
</dbReference>
<evidence type="ECO:0000256" key="9">
    <source>
        <dbReference type="ARBA" id="ARBA00022777"/>
    </source>
</evidence>
<comment type="pathway">
    <text evidence="3 15">Cofactor biosynthesis; FMN biosynthesis; FMN from riboflavin (ATP route): step 1/1.</text>
</comment>
<keyword evidence="5 15" id="KW-0288">FMN</keyword>
<dbReference type="UniPathway" id="UPA00277">
    <property type="reaction ID" value="UER00407"/>
</dbReference>
<dbReference type="EC" id="2.7.7.2" evidence="15"/>
<evidence type="ECO:0000259" key="16">
    <source>
        <dbReference type="SMART" id="SM00904"/>
    </source>
</evidence>
<keyword evidence="8 15" id="KW-0547">Nucleotide-binding</keyword>
<feature type="domain" description="Riboflavin kinase" evidence="16">
    <location>
        <begin position="172"/>
        <end position="299"/>
    </location>
</feature>
<keyword evidence="4 15" id="KW-0285">Flavoprotein</keyword>
<dbReference type="FunFam" id="3.40.50.620:FF:000021">
    <property type="entry name" value="Riboflavin biosynthesis protein"/>
    <property type="match status" value="1"/>
</dbReference>
<comment type="caution">
    <text evidence="17">The sequence shown here is derived from an EMBL/GenBank/DDBJ whole genome shotgun (WGS) entry which is preliminary data.</text>
</comment>
<dbReference type="Pfam" id="PF01687">
    <property type="entry name" value="Flavokinase"/>
    <property type="match status" value="1"/>
</dbReference>
<dbReference type="PIRSF" id="PIRSF004491">
    <property type="entry name" value="FAD_Synth"/>
    <property type="match status" value="1"/>
</dbReference>
<dbReference type="PANTHER" id="PTHR22749">
    <property type="entry name" value="RIBOFLAVIN KINASE/FMN ADENYLYLTRANSFERASE"/>
    <property type="match status" value="1"/>
</dbReference>
<dbReference type="Proteomes" id="UP000646365">
    <property type="component" value="Unassembled WGS sequence"/>
</dbReference>